<dbReference type="EMBL" id="CP002559">
    <property type="protein sequence ID" value="ADZ08119.1"/>
    <property type="molecule type" value="Genomic_DNA"/>
</dbReference>
<dbReference type="Proteomes" id="UP000007491">
    <property type="component" value="Chromosome"/>
</dbReference>
<accession>F0THD7</accession>
<dbReference type="AlphaFoldDB" id="F0THD7"/>
<organism evidence="1 2">
    <name type="scientific">Lactobacillus amylovorus</name>
    <dbReference type="NCBI Taxonomy" id="1604"/>
    <lineage>
        <taxon>Bacteria</taxon>
        <taxon>Bacillati</taxon>
        <taxon>Bacillota</taxon>
        <taxon>Bacilli</taxon>
        <taxon>Lactobacillales</taxon>
        <taxon>Lactobacillaceae</taxon>
        <taxon>Lactobacillus</taxon>
    </lineage>
</organism>
<dbReference type="HOGENOM" id="CLU_3311526_0_0_9"/>
<gene>
    <name evidence="1" type="ordered locus">LAC30SC_10110</name>
</gene>
<sequence>MEALLDLQVLTTEIDPETMKKKEEFEDSSTCRNTFICAN</sequence>
<protein>
    <submittedName>
        <fullName evidence="1">Uncharacterized protein</fullName>
    </submittedName>
</protein>
<evidence type="ECO:0000313" key="2">
    <source>
        <dbReference type="Proteomes" id="UP000007491"/>
    </source>
</evidence>
<reference key="2">
    <citation type="submission" date="2011-02" db="EMBL/GenBank/DDBJ databases">
        <authorList>
            <person name="Roh H."/>
            <person name="Ko H.-J."/>
            <person name="Kim S.-H."/>
            <person name="Choi I.-G."/>
            <person name="Oh S."/>
        </authorList>
    </citation>
    <scope>NUCLEOTIDE SEQUENCE</scope>
    <source>
        <strain>30SC</strain>
    </source>
</reference>
<proteinExistence type="predicted"/>
<evidence type="ECO:0000313" key="1">
    <source>
        <dbReference type="EMBL" id="ADZ08119.1"/>
    </source>
</evidence>
<reference evidence="1 2" key="1">
    <citation type="journal article" date="2011" name="J. Bacteriol.">
        <title>Complete genome sequencing of Lactobacillus acidophilus 30SC, isolated from swine intestine.</title>
        <authorList>
            <person name="Oh S."/>
            <person name="Roh H."/>
            <person name="Ko H.J."/>
            <person name="Kim S."/>
            <person name="Kim K.H."/>
            <person name="Lee S.E."/>
            <person name="Chang I.S."/>
            <person name="Kim S."/>
            <person name="Choi I.G."/>
        </authorList>
    </citation>
    <scope>NUCLEOTIDE SEQUENCE [LARGE SCALE GENOMIC DNA]</scope>
    <source>
        <strain evidence="1 2">30SC</strain>
    </source>
</reference>
<dbReference type="KEGG" id="lai:LAC30SC_10110"/>
<name>F0THD7_LACAM</name>